<gene>
    <name evidence="1" type="ORF">BofuT4_uP131130.1</name>
</gene>
<dbReference type="InParanoid" id="G2YQN5"/>
<dbReference type="OrthoDB" id="4158087at2759"/>
<organism evidence="1 2">
    <name type="scientific">Botryotinia fuckeliana (strain T4)</name>
    <name type="common">Noble rot fungus</name>
    <name type="synonym">Botrytis cinerea</name>
    <dbReference type="NCBI Taxonomy" id="999810"/>
    <lineage>
        <taxon>Eukaryota</taxon>
        <taxon>Fungi</taxon>
        <taxon>Dikarya</taxon>
        <taxon>Ascomycota</taxon>
        <taxon>Pezizomycotina</taxon>
        <taxon>Leotiomycetes</taxon>
        <taxon>Helotiales</taxon>
        <taxon>Sclerotiniaceae</taxon>
        <taxon>Botrytis</taxon>
    </lineage>
</organism>
<name>G2YQN5_BOTF4</name>
<evidence type="ECO:0000313" key="2">
    <source>
        <dbReference type="Proteomes" id="UP000008177"/>
    </source>
</evidence>
<proteinExistence type="predicted"/>
<sequence>MAQFHSQEEPVVAIKHKTEGMRVTTERFDYPTQILSKGSIAAVASITSHETISAPSSTNASAGPS</sequence>
<reference evidence="2" key="1">
    <citation type="journal article" date="2011" name="PLoS Genet.">
        <title>Genomic analysis of the necrotrophic fungal pathogens Sclerotinia sclerotiorum and Botrytis cinerea.</title>
        <authorList>
            <person name="Amselem J."/>
            <person name="Cuomo C.A."/>
            <person name="van Kan J.A."/>
            <person name="Viaud M."/>
            <person name="Benito E.P."/>
            <person name="Couloux A."/>
            <person name="Coutinho P.M."/>
            <person name="de Vries R.P."/>
            <person name="Dyer P.S."/>
            <person name="Fillinger S."/>
            <person name="Fournier E."/>
            <person name="Gout L."/>
            <person name="Hahn M."/>
            <person name="Kohn L."/>
            <person name="Lapalu N."/>
            <person name="Plummer K.M."/>
            <person name="Pradier J.M."/>
            <person name="Quevillon E."/>
            <person name="Sharon A."/>
            <person name="Simon A."/>
            <person name="ten Have A."/>
            <person name="Tudzynski B."/>
            <person name="Tudzynski P."/>
            <person name="Wincker P."/>
            <person name="Andrew M."/>
            <person name="Anthouard V."/>
            <person name="Beever R.E."/>
            <person name="Beffa R."/>
            <person name="Benoit I."/>
            <person name="Bouzid O."/>
            <person name="Brault B."/>
            <person name="Chen Z."/>
            <person name="Choquer M."/>
            <person name="Collemare J."/>
            <person name="Cotton P."/>
            <person name="Danchin E.G."/>
            <person name="Da Silva C."/>
            <person name="Gautier A."/>
            <person name="Giraud C."/>
            <person name="Giraud T."/>
            <person name="Gonzalez C."/>
            <person name="Grossetete S."/>
            <person name="Guldener U."/>
            <person name="Henrissat B."/>
            <person name="Howlett B.J."/>
            <person name="Kodira C."/>
            <person name="Kretschmer M."/>
            <person name="Lappartient A."/>
            <person name="Leroch M."/>
            <person name="Levis C."/>
            <person name="Mauceli E."/>
            <person name="Neuveglise C."/>
            <person name="Oeser B."/>
            <person name="Pearson M."/>
            <person name="Poulain J."/>
            <person name="Poussereau N."/>
            <person name="Quesneville H."/>
            <person name="Rascle C."/>
            <person name="Schumacher J."/>
            <person name="Segurens B."/>
            <person name="Sexton A."/>
            <person name="Silva E."/>
            <person name="Sirven C."/>
            <person name="Soanes D.M."/>
            <person name="Talbot N.J."/>
            <person name="Templeton M."/>
            <person name="Yandava C."/>
            <person name="Yarden O."/>
            <person name="Zeng Q."/>
            <person name="Rollins J.A."/>
            <person name="Lebrun M.H."/>
            <person name="Dickman M."/>
        </authorList>
    </citation>
    <scope>NUCLEOTIDE SEQUENCE [LARGE SCALE GENOMIC DNA]</scope>
    <source>
        <strain evidence="2">T4</strain>
    </source>
</reference>
<dbReference type="STRING" id="999810.G2YQN5"/>
<dbReference type="AlphaFoldDB" id="G2YQN5"/>
<evidence type="ECO:0000313" key="1">
    <source>
        <dbReference type="EMBL" id="CCD53933.1"/>
    </source>
</evidence>
<dbReference type="HOGENOM" id="CLU_2849453_0_0_1"/>
<protein>
    <submittedName>
        <fullName evidence="1">Uncharacterized protein</fullName>
    </submittedName>
</protein>
<accession>G2YQN5</accession>
<dbReference type="EMBL" id="FQ790349">
    <property type="protein sequence ID" value="CCD53933.1"/>
    <property type="molecule type" value="Genomic_DNA"/>
</dbReference>
<dbReference type="Proteomes" id="UP000008177">
    <property type="component" value="Unplaced contigs"/>
</dbReference>